<evidence type="ECO:0000313" key="2">
    <source>
        <dbReference type="EMBL" id="VVA12843.1"/>
    </source>
</evidence>
<dbReference type="AlphaFoldDB" id="A0A5E4EAQ3"/>
<name>A0A5E4EAQ3_PRUDU</name>
<sequence>MRERQSRSRPSFLILLESYGGEGYLSAAMVDWGCCDGGVLDRLQGVEQRLRSLSLGKWICAAFILFVAIIEVLIFVVTGCFRRHPRPTNRRFIFGDMSIIADETRFTVNELEVLYELFKKLSSSIIDDRLIHKMKKKKKI</sequence>
<dbReference type="EMBL" id="CABIKO010000006">
    <property type="protein sequence ID" value="VVA12843.1"/>
    <property type="molecule type" value="Genomic_DNA"/>
</dbReference>
<dbReference type="InParanoid" id="A0A5E4EAQ3"/>
<keyword evidence="1" id="KW-1133">Transmembrane helix</keyword>
<organism evidence="2 3">
    <name type="scientific">Prunus dulcis</name>
    <name type="common">Almond</name>
    <name type="synonym">Amygdalus dulcis</name>
    <dbReference type="NCBI Taxonomy" id="3755"/>
    <lineage>
        <taxon>Eukaryota</taxon>
        <taxon>Viridiplantae</taxon>
        <taxon>Streptophyta</taxon>
        <taxon>Embryophyta</taxon>
        <taxon>Tracheophyta</taxon>
        <taxon>Spermatophyta</taxon>
        <taxon>Magnoliopsida</taxon>
        <taxon>eudicotyledons</taxon>
        <taxon>Gunneridae</taxon>
        <taxon>Pentapetalae</taxon>
        <taxon>rosids</taxon>
        <taxon>fabids</taxon>
        <taxon>Rosales</taxon>
        <taxon>Rosaceae</taxon>
        <taxon>Amygdaloideae</taxon>
        <taxon>Amygdaleae</taxon>
        <taxon>Prunus</taxon>
    </lineage>
</organism>
<keyword evidence="1" id="KW-0812">Transmembrane</keyword>
<dbReference type="Proteomes" id="UP000327085">
    <property type="component" value="Chromosome 6"/>
</dbReference>
<keyword evidence="1" id="KW-0472">Membrane</keyword>
<evidence type="ECO:0000256" key="1">
    <source>
        <dbReference type="SAM" id="Phobius"/>
    </source>
</evidence>
<gene>
    <name evidence="2" type="ORF">ALMOND_2B016015</name>
</gene>
<accession>A0A5E4EAQ3</accession>
<evidence type="ECO:0000313" key="3">
    <source>
        <dbReference type="Proteomes" id="UP000327085"/>
    </source>
</evidence>
<dbReference type="Gramene" id="VVA12843">
    <property type="protein sequence ID" value="VVA12843"/>
    <property type="gene ID" value="Prudul26B016015"/>
</dbReference>
<reference evidence="3" key="1">
    <citation type="journal article" date="2020" name="Plant J.">
        <title>Transposons played a major role in the diversification between the closely related almond and peach genomes: results from the almond genome sequence.</title>
        <authorList>
            <person name="Alioto T."/>
            <person name="Alexiou K.G."/>
            <person name="Bardil A."/>
            <person name="Barteri F."/>
            <person name="Castanera R."/>
            <person name="Cruz F."/>
            <person name="Dhingra A."/>
            <person name="Duval H."/>
            <person name="Fernandez I Marti A."/>
            <person name="Frias L."/>
            <person name="Galan B."/>
            <person name="Garcia J.L."/>
            <person name="Howad W."/>
            <person name="Gomez-Garrido J."/>
            <person name="Gut M."/>
            <person name="Julca I."/>
            <person name="Morata J."/>
            <person name="Puigdomenech P."/>
            <person name="Ribeca P."/>
            <person name="Rubio Cabetas M.J."/>
            <person name="Vlasova A."/>
            <person name="Wirthensohn M."/>
            <person name="Garcia-Mas J."/>
            <person name="Gabaldon T."/>
            <person name="Casacuberta J.M."/>
            <person name="Arus P."/>
        </authorList>
    </citation>
    <scope>NUCLEOTIDE SEQUENCE [LARGE SCALE GENOMIC DNA]</scope>
    <source>
        <strain evidence="3">cv. Texas</strain>
    </source>
</reference>
<protein>
    <submittedName>
        <fullName evidence="2">PREDICTED: calcineurin</fullName>
    </submittedName>
</protein>
<feature type="transmembrane region" description="Helical" evidence="1">
    <location>
        <begin position="58"/>
        <end position="77"/>
    </location>
</feature>
<proteinExistence type="predicted"/>